<dbReference type="InterPro" id="IPR048402">
    <property type="entry name" value="YpeB_N"/>
</dbReference>
<proteinExistence type="predicted"/>
<dbReference type="EMBL" id="JXSU01000006">
    <property type="protein sequence ID" value="KIS25122.1"/>
    <property type="molecule type" value="Genomic_DNA"/>
</dbReference>
<comment type="caution">
    <text evidence="4">The sequence shown here is derived from an EMBL/GenBank/DDBJ whole genome shotgun (WGS) entry which is preliminary data.</text>
</comment>
<feature type="domain" description="PepSY" evidence="1">
    <location>
        <begin position="383"/>
        <end position="439"/>
    </location>
</feature>
<dbReference type="HOGENOM" id="CLU_045803_0_0_9"/>
<evidence type="ECO:0000259" key="2">
    <source>
        <dbReference type="Pfam" id="PF14620"/>
    </source>
</evidence>
<feature type="domain" description="Sporulation protein YpeB N-terminal" evidence="3">
    <location>
        <begin position="31"/>
        <end position="166"/>
    </location>
</feature>
<dbReference type="Pfam" id="PF20769">
    <property type="entry name" value="YPEB_N"/>
    <property type="match status" value="1"/>
</dbReference>
<reference evidence="4 5" key="1">
    <citation type="submission" date="2014-06" db="EMBL/GenBank/DDBJ databases">
        <title>Genome characterization of distinct group I Clostridium botulinum lineages.</title>
        <authorList>
            <person name="Giordani F."/>
            <person name="Anselmo A."/>
            <person name="Fillo S."/>
            <person name="Palozzi A.M."/>
            <person name="Fortunato A."/>
            <person name="Gentile B."/>
            <person name="Ciammaruconi A."/>
            <person name="Anniballi F."/>
            <person name="De Medici D."/>
            <person name="Lista F."/>
        </authorList>
    </citation>
    <scope>NUCLEOTIDE SEQUENCE [LARGE SCALE GENOMIC DNA]</scope>
    <source>
        <strain evidence="4 5">B2 450</strain>
    </source>
</reference>
<dbReference type="InterPro" id="IPR014239">
    <property type="entry name" value="YpeB_PepSY1-2"/>
</dbReference>
<gene>
    <name evidence="4" type="ORF">N495_00655</name>
</gene>
<dbReference type="RefSeq" id="WP_003487901.1">
    <property type="nucleotide sequence ID" value="NZ_JXSU01000006.1"/>
</dbReference>
<dbReference type="InterPro" id="IPR025711">
    <property type="entry name" value="PepSY"/>
</dbReference>
<dbReference type="NCBIfam" id="TIGR02889">
    <property type="entry name" value="spore_YpeB"/>
    <property type="match status" value="1"/>
</dbReference>
<organism evidence="4 5">
    <name type="scientific">Clostridium botulinum B2 450</name>
    <dbReference type="NCBI Taxonomy" id="1379739"/>
    <lineage>
        <taxon>Bacteria</taxon>
        <taxon>Bacillati</taxon>
        <taxon>Bacillota</taxon>
        <taxon>Clostridia</taxon>
        <taxon>Eubacteriales</taxon>
        <taxon>Clostridiaceae</taxon>
        <taxon>Clostridium</taxon>
    </lineage>
</organism>
<evidence type="ECO:0000313" key="4">
    <source>
        <dbReference type="EMBL" id="KIS25122.1"/>
    </source>
</evidence>
<dbReference type="PATRIC" id="fig|1379739.3.peg.430"/>
<dbReference type="GO" id="GO:0009847">
    <property type="term" value="P:spore germination"/>
    <property type="evidence" value="ECO:0007669"/>
    <property type="project" value="InterPro"/>
</dbReference>
<dbReference type="Pfam" id="PF14620">
    <property type="entry name" value="YPEB_PepSY1-2"/>
    <property type="match status" value="1"/>
</dbReference>
<name>A0A0D1BYP2_CLOBO</name>
<evidence type="ECO:0000259" key="3">
    <source>
        <dbReference type="Pfam" id="PF20769"/>
    </source>
</evidence>
<sequence>MKKSTKRILYTLTVTLIVVFSSTFAILMTLERNDYRNYLQGEYSKNLHELITSVQNIRVNLSKAPIIGSREQEIVTFEEIFKYSSMANDKLHSLPIDQNTITNTSKFLSQVGDFSNSLAKSIVKNNNLSKDDYDNIERLKKESLQLENQLNNVVMDVNEGRVRWGDIRKKVSGVLAKENPNSIKGQFNNIQKQVMQYPALIYDGPFSDNTLEITPKINSEKKINENEAKKMAKNIIGNDKVESIKLDTNEGKTNIATYRFIVNIKGREGKKDNVTCEISKHGGKLVYLIDSRGVGQPKIDKKRAINIGNDYLKKLKISNMVPTYTLNYDNVAVINYVYKQNDVIVYPDQVKLKIALDKGEIIGVESEKYLISHHDRNINKNIKVSEKDAEKRVGKNLNITNVRLSIIPTEANTEVLCYEFSGTYKNDKFKIFINANTGYEERILQILDTPNGELTI</sequence>
<accession>A0A0D1BYP2</accession>
<feature type="domain" description="Sporulation protein YpeB PepSY1 and PepSY2" evidence="2">
    <location>
        <begin position="183"/>
        <end position="378"/>
    </location>
</feature>
<evidence type="ECO:0000313" key="5">
    <source>
        <dbReference type="Proteomes" id="UP000032250"/>
    </source>
</evidence>
<dbReference type="Pfam" id="PF03413">
    <property type="entry name" value="PepSY"/>
    <property type="match status" value="1"/>
</dbReference>
<protein>
    <submittedName>
        <fullName evidence="4">Spore gernimation protein</fullName>
    </submittedName>
</protein>
<dbReference type="AlphaFoldDB" id="A0A0D1BYP2"/>
<dbReference type="Proteomes" id="UP000032250">
    <property type="component" value="Unassembled WGS sequence"/>
</dbReference>
<evidence type="ECO:0000259" key="1">
    <source>
        <dbReference type="Pfam" id="PF03413"/>
    </source>
</evidence>
<dbReference type="OrthoDB" id="2372097at2"/>